<name>A0A401VZF1_STREY</name>
<comment type="caution">
    <text evidence="3">The sequence shown here is derived from an EMBL/GenBank/DDBJ whole genome shotgun (WGS) entry which is preliminary data.</text>
</comment>
<dbReference type="Pfam" id="PF17765">
    <property type="entry name" value="MLTR_LBD"/>
    <property type="match status" value="1"/>
</dbReference>
<dbReference type="SUPFAM" id="SSF47413">
    <property type="entry name" value="lambda repressor-like DNA-binding domains"/>
    <property type="match status" value="1"/>
</dbReference>
<dbReference type="Gene3D" id="1.10.260.40">
    <property type="entry name" value="lambda repressor-like DNA-binding domains"/>
    <property type="match status" value="1"/>
</dbReference>
<dbReference type="PROSITE" id="PS50943">
    <property type="entry name" value="HTH_CROC1"/>
    <property type="match status" value="1"/>
</dbReference>
<gene>
    <name evidence="3" type="ORF">GKJPGBOP_02099</name>
</gene>
<reference evidence="3 4" key="1">
    <citation type="submission" date="2018-11" db="EMBL/GenBank/DDBJ databases">
        <title>Whole genome sequence of Streptomyces paromomycinus NBRC 15454(T).</title>
        <authorList>
            <person name="Komaki H."/>
            <person name="Tamura T."/>
        </authorList>
    </citation>
    <scope>NUCLEOTIDE SEQUENCE [LARGE SCALE GENOMIC DNA]</scope>
    <source>
        <strain evidence="3 4">NBRC 15454</strain>
    </source>
</reference>
<feature type="region of interest" description="Disordered" evidence="1">
    <location>
        <begin position="264"/>
        <end position="310"/>
    </location>
</feature>
<dbReference type="CDD" id="cd00093">
    <property type="entry name" value="HTH_XRE"/>
    <property type="match status" value="1"/>
</dbReference>
<feature type="compositionally biased region" description="Gly residues" evidence="1">
    <location>
        <begin position="269"/>
        <end position="280"/>
    </location>
</feature>
<dbReference type="SMART" id="SM00530">
    <property type="entry name" value="HTH_XRE"/>
    <property type="match status" value="1"/>
</dbReference>
<dbReference type="PANTHER" id="PTHR35010">
    <property type="entry name" value="BLL4672 PROTEIN-RELATED"/>
    <property type="match status" value="1"/>
</dbReference>
<evidence type="ECO:0000259" key="2">
    <source>
        <dbReference type="PROSITE" id="PS50943"/>
    </source>
</evidence>
<evidence type="ECO:0000256" key="1">
    <source>
        <dbReference type="SAM" id="MobiDB-lite"/>
    </source>
</evidence>
<dbReference type="Proteomes" id="UP000286746">
    <property type="component" value="Unassembled WGS sequence"/>
</dbReference>
<dbReference type="InterPro" id="IPR041413">
    <property type="entry name" value="MLTR_LBD"/>
</dbReference>
<dbReference type="InterPro" id="IPR001387">
    <property type="entry name" value="Cro/C1-type_HTH"/>
</dbReference>
<dbReference type="GO" id="GO:0003677">
    <property type="term" value="F:DNA binding"/>
    <property type="evidence" value="ECO:0007669"/>
    <property type="project" value="InterPro"/>
</dbReference>
<dbReference type="AlphaFoldDB" id="A0A401VZF1"/>
<dbReference type="Pfam" id="PF01381">
    <property type="entry name" value="HTH_3"/>
    <property type="match status" value="1"/>
</dbReference>
<feature type="compositionally biased region" description="Acidic residues" evidence="1">
    <location>
        <begin position="297"/>
        <end position="310"/>
    </location>
</feature>
<feature type="compositionally biased region" description="Low complexity" evidence="1">
    <location>
        <begin position="281"/>
        <end position="296"/>
    </location>
</feature>
<sequence length="310" mass="33289">MGVDQLPRVGVLLREWRLRRKFSQLELALRADTSSRHLSCVETGRARPSQKMVLHLAHHLDVPLRERNSLLMAAGYAPVYRERPLDGVEMRAVRSAVDMLLEGHEPYPAVVVDRLWNVVRANRAMGVMLDVAPPELLAPTPNVMRLALHPEGLPAHAVGYGDVRAYLLGGLAQQAHTTGDPTLRALYDEVSAYEVPAHEAPAPPQERGPREAVVPMRFRTPYGELAMFSSIATFGAPADVTLSELAIELFFPMDQHTERVLRGRVGEPGTSGAGVSGAGVSGADASGADVSGTGAVDMEDVEDVAEGGGG</sequence>
<proteinExistence type="predicted"/>
<dbReference type="RefSeq" id="WP_125053813.1">
    <property type="nucleotide sequence ID" value="NZ_BHZD01000001.1"/>
</dbReference>
<evidence type="ECO:0000313" key="4">
    <source>
        <dbReference type="Proteomes" id="UP000286746"/>
    </source>
</evidence>
<feature type="domain" description="HTH cro/C1-type" evidence="2">
    <location>
        <begin position="13"/>
        <end position="67"/>
    </location>
</feature>
<dbReference type="InterPro" id="IPR010982">
    <property type="entry name" value="Lambda_DNA-bd_dom_sf"/>
</dbReference>
<dbReference type="EMBL" id="BHZD01000001">
    <property type="protein sequence ID" value="GCD42436.1"/>
    <property type="molecule type" value="Genomic_DNA"/>
</dbReference>
<keyword evidence="4" id="KW-1185">Reference proteome</keyword>
<accession>A0A401VZF1</accession>
<evidence type="ECO:0000313" key="3">
    <source>
        <dbReference type="EMBL" id="GCD42436.1"/>
    </source>
</evidence>
<protein>
    <submittedName>
        <fullName evidence="3">Transcriptional regulator</fullName>
    </submittedName>
</protein>
<organism evidence="3 4">
    <name type="scientific">Streptomyces paromomycinus</name>
    <name type="common">Streptomyces rimosus subsp. paromomycinus</name>
    <dbReference type="NCBI Taxonomy" id="92743"/>
    <lineage>
        <taxon>Bacteria</taxon>
        <taxon>Bacillati</taxon>
        <taxon>Actinomycetota</taxon>
        <taxon>Actinomycetes</taxon>
        <taxon>Kitasatosporales</taxon>
        <taxon>Streptomycetaceae</taxon>
        <taxon>Streptomyces</taxon>
    </lineage>
</organism>
<dbReference type="Gene3D" id="3.30.450.180">
    <property type="match status" value="1"/>
</dbReference>
<dbReference type="PANTHER" id="PTHR35010:SF4">
    <property type="entry name" value="BLL5781 PROTEIN"/>
    <property type="match status" value="1"/>
</dbReference>